<dbReference type="GO" id="GO:0016791">
    <property type="term" value="F:phosphatase activity"/>
    <property type="evidence" value="ECO:0007669"/>
    <property type="project" value="TreeGrafter"/>
</dbReference>
<dbReference type="AlphaFoldDB" id="A0A433XG65"/>
<evidence type="ECO:0000259" key="2">
    <source>
        <dbReference type="Pfam" id="PF00149"/>
    </source>
</evidence>
<dbReference type="PANTHER" id="PTHR42850">
    <property type="entry name" value="METALLOPHOSPHOESTERASE"/>
    <property type="match status" value="1"/>
</dbReference>
<dbReference type="InterPro" id="IPR029052">
    <property type="entry name" value="Metallo-depent_PP-like"/>
</dbReference>
<dbReference type="InterPro" id="IPR050126">
    <property type="entry name" value="Ap4A_hydrolase"/>
</dbReference>
<dbReference type="GO" id="GO:0005737">
    <property type="term" value="C:cytoplasm"/>
    <property type="evidence" value="ECO:0007669"/>
    <property type="project" value="TreeGrafter"/>
</dbReference>
<protein>
    <submittedName>
        <fullName evidence="3">Serine/threonine protein phosphatase</fullName>
    </submittedName>
</protein>
<dbReference type="Gene3D" id="3.60.21.10">
    <property type="match status" value="1"/>
</dbReference>
<proteinExistence type="predicted"/>
<sequence length="279" mass="30360">MPASLALPVPSAHRNRPLDHMQRHRHPPDRLKRRTDMPRDRLILDHWPVAALYAIGDIHGCGAQLQAMEAEIVADAADIPGEKWIVTLGDQVDRGPDTRGVIDHLLGPPPAGFRRLSLLGNHEQMLLDCLADPVAHGDWVPEGGDRTLASYGISAVPAADDPDAIAEAMASGIPPAHVEFLESLPILLALPGFVFVHAGIRPGTALEQQEDHDLIWIRRPFLDATDLGGLRVVHGHTPTPEPVITQIRYGIDTRCFASGTLTALRVLPTGETRLLQVRS</sequence>
<accession>A0A433XG65</accession>
<dbReference type="EMBL" id="RZNJ01000002">
    <property type="protein sequence ID" value="RUT33032.1"/>
    <property type="molecule type" value="Genomic_DNA"/>
</dbReference>
<organism evidence="3 4">
    <name type="scientific">Arsenicitalea aurantiaca</name>
    <dbReference type="NCBI Taxonomy" id="1783274"/>
    <lineage>
        <taxon>Bacteria</taxon>
        <taxon>Pseudomonadati</taxon>
        <taxon>Pseudomonadota</taxon>
        <taxon>Alphaproteobacteria</taxon>
        <taxon>Hyphomicrobiales</taxon>
        <taxon>Devosiaceae</taxon>
        <taxon>Arsenicitalea</taxon>
    </lineage>
</organism>
<dbReference type="PANTHER" id="PTHR42850:SF4">
    <property type="entry name" value="ZINC-DEPENDENT ENDOPOLYPHOSPHATASE"/>
    <property type="match status" value="1"/>
</dbReference>
<reference evidence="3 4" key="1">
    <citation type="journal article" date="2016" name="Int. J. Syst. Evol. Microbiol.">
        <title>Arsenicitalea aurantiaca gen. nov., sp. nov., a new member of the family Hyphomicrobiaceae, isolated from high-arsenic sediment.</title>
        <authorList>
            <person name="Mu Y."/>
            <person name="Zhou L."/>
            <person name="Zeng X.C."/>
            <person name="Liu L."/>
            <person name="Pan Y."/>
            <person name="Chen X."/>
            <person name="Wang J."/>
            <person name="Li S."/>
            <person name="Li W.J."/>
            <person name="Wang Y."/>
        </authorList>
    </citation>
    <scope>NUCLEOTIDE SEQUENCE [LARGE SCALE GENOMIC DNA]</scope>
    <source>
        <strain evidence="3 4">42-50</strain>
    </source>
</reference>
<dbReference type="CDD" id="cd00144">
    <property type="entry name" value="MPP_PPP_family"/>
    <property type="match status" value="1"/>
</dbReference>
<dbReference type="InterPro" id="IPR004843">
    <property type="entry name" value="Calcineurin-like_PHP"/>
</dbReference>
<evidence type="ECO:0000313" key="4">
    <source>
        <dbReference type="Proteomes" id="UP000281547"/>
    </source>
</evidence>
<feature type="region of interest" description="Disordered" evidence="1">
    <location>
        <begin position="1"/>
        <end position="35"/>
    </location>
</feature>
<gene>
    <name evidence="3" type="ORF">EMQ25_07865</name>
</gene>
<dbReference type="Proteomes" id="UP000281547">
    <property type="component" value="Unassembled WGS sequence"/>
</dbReference>
<dbReference type="GO" id="GO:0008803">
    <property type="term" value="F:bis(5'-nucleosyl)-tetraphosphatase (symmetrical) activity"/>
    <property type="evidence" value="ECO:0007669"/>
    <property type="project" value="TreeGrafter"/>
</dbReference>
<evidence type="ECO:0000256" key="1">
    <source>
        <dbReference type="SAM" id="MobiDB-lite"/>
    </source>
</evidence>
<feature type="domain" description="Calcineurin-like phosphoesterase" evidence="2">
    <location>
        <begin position="53"/>
        <end position="241"/>
    </location>
</feature>
<comment type="caution">
    <text evidence="3">The sequence shown here is derived from an EMBL/GenBank/DDBJ whole genome shotgun (WGS) entry which is preliminary data.</text>
</comment>
<keyword evidence="4" id="KW-1185">Reference proteome</keyword>
<dbReference type="Pfam" id="PF00149">
    <property type="entry name" value="Metallophos"/>
    <property type="match status" value="1"/>
</dbReference>
<dbReference type="GO" id="GO:0110154">
    <property type="term" value="P:RNA decapping"/>
    <property type="evidence" value="ECO:0007669"/>
    <property type="project" value="TreeGrafter"/>
</dbReference>
<name>A0A433XG65_9HYPH</name>
<dbReference type="SUPFAM" id="SSF56300">
    <property type="entry name" value="Metallo-dependent phosphatases"/>
    <property type="match status" value="1"/>
</dbReference>
<evidence type="ECO:0000313" key="3">
    <source>
        <dbReference type="EMBL" id="RUT33032.1"/>
    </source>
</evidence>